<dbReference type="GO" id="GO:0022857">
    <property type="term" value="F:transmembrane transporter activity"/>
    <property type="evidence" value="ECO:0007669"/>
    <property type="project" value="TreeGrafter"/>
</dbReference>
<dbReference type="Pfam" id="PF02687">
    <property type="entry name" value="FtsX"/>
    <property type="match status" value="1"/>
</dbReference>
<keyword evidence="3 6" id="KW-0812">Transmembrane</keyword>
<keyword evidence="5 6" id="KW-0472">Membrane</keyword>
<name>A0AAU8FQ68_9BACT</name>
<proteinExistence type="predicted"/>
<keyword evidence="4 6" id="KW-1133">Transmembrane helix</keyword>
<evidence type="ECO:0000256" key="5">
    <source>
        <dbReference type="ARBA" id="ARBA00023136"/>
    </source>
</evidence>
<dbReference type="EMBL" id="CP159289">
    <property type="protein sequence ID" value="XCH26348.1"/>
    <property type="molecule type" value="Genomic_DNA"/>
</dbReference>
<evidence type="ECO:0000313" key="8">
    <source>
        <dbReference type="EMBL" id="XCH26348.1"/>
    </source>
</evidence>
<feature type="transmembrane region" description="Helical" evidence="6">
    <location>
        <begin position="75"/>
        <end position="103"/>
    </location>
</feature>
<evidence type="ECO:0000259" key="7">
    <source>
        <dbReference type="Pfam" id="PF02687"/>
    </source>
</evidence>
<evidence type="ECO:0000256" key="2">
    <source>
        <dbReference type="ARBA" id="ARBA00022475"/>
    </source>
</evidence>
<reference evidence="8" key="1">
    <citation type="submission" date="2024-06" db="EMBL/GenBank/DDBJ databases">
        <title>Sequencing and assembly of the genome of Dyadobacter sp. strain 676, a symbiont of Cyamopsis tetragonoloba.</title>
        <authorList>
            <person name="Guro P."/>
            <person name="Sazanova A."/>
            <person name="Kuznetsova I."/>
            <person name="Belimov A."/>
            <person name="Safronova V."/>
        </authorList>
    </citation>
    <scope>NUCLEOTIDE SEQUENCE</scope>
    <source>
        <strain evidence="8">676</strain>
    </source>
</reference>
<dbReference type="InterPro" id="IPR050250">
    <property type="entry name" value="Macrolide_Exporter_MacB"/>
</dbReference>
<dbReference type="RefSeq" id="WP_353721641.1">
    <property type="nucleotide sequence ID" value="NZ_CP159289.1"/>
</dbReference>
<comment type="subcellular location">
    <subcellularLocation>
        <location evidence="1">Cell membrane</location>
        <topology evidence="1">Multi-pass membrane protein</topology>
    </subcellularLocation>
</comment>
<sequence>MPAIEKVFRKLVPAAPFEYKFADVEYDAKFRAEERIGKLAGFFAALAVLISCLGLFGLASFTAEQRTREIGIRKVLGASVTALWGMLSKDFVSLVAVASLIAAPLAWYSMSEWLENYQYRTEISWWIFAAAGLGALVLTLATVSCQAIKAACSDPVKSLKTE</sequence>
<dbReference type="GO" id="GO:0005886">
    <property type="term" value="C:plasma membrane"/>
    <property type="evidence" value="ECO:0007669"/>
    <property type="project" value="UniProtKB-SubCell"/>
</dbReference>
<evidence type="ECO:0000256" key="4">
    <source>
        <dbReference type="ARBA" id="ARBA00022989"/>
    </source>
</evidence>
<dbReference type="InterPro" id="IPR003838">
    <property type="entry name" value="ABC3_permease_C"/>
</dbReference>
<evidence type="ECO:0000256" key="6">
    <source>
        <dbReference type="SAM" id="Phobius"/>
    </source>
</evidence>
<feature type="domain" description="ABC3 transporter permease C-terminal" evidence="7">
    <location>
        <begin position="42"/>
        <end position="151"/>
    </location>
</feature>
<evidence type="ECO:0000256" key="1">
    <source>
        <dbReference type="ARBA" id="ARBA00004651"/>
    </source>
</evidence>
<dbReference type="PANTHER" id="PTHR30572">
    <property type="entry name" value="MEMBRANE COMPONENT OF TRANSPORTER-RELATED"/>
    <property type="match status" value="1"/>
</dbReference>
<evidence type="ECO:0000256" key="3">
    <source>
        <dbReference type="ARBA" id="ARBA00022692"/>
    </source>
</evidence>
<feature type="transmembrane region" description="Helical" evidence="6">
    <location>
        <begin position="123"/>
        <end position="143"/>
    </location>
</feature>
<keyword evidence="2" id="KW-1003">Cell membrane</keyword>
<protein>
    <submittedName>
        <fullName evidence="8">FtsX-like permease family protein</fullName>
    </submittedName>
</protein>
<gene>
    <name evidence="8" type="ORF">ABV298_08065</name>
</gene>
<feature type="transmembrane region" description="Helical" evidence="6">
    <location>
        <begin position="39"/>
        <end position="63"/>
    </location>
</feature>
<dbReference type="AlphaFoldDB" id="A0AAU8FQ68"/>
<accession>A0AAU8FQ68</accession>
<dbReference type="PANTHER" id="PTHR30572:SF18">
    <property type="entry name" value="ABC-TYPE MACROLIDE FAMILY EXPORT SYSTEM PERMEASE COMPONENT 2"/>
    <property type="match status" value="1"/>
</dbReference>
<organism evidence="8">
    <name type="scientific">Dyadobacter sp. 676</name>
    <dbReference type="NCBI Taxonomy" id="3088362"/>
    <lineage>
        <taxon>Bacteria</taxon>
        <taxon>Pseudomonadati</taxon>
        <taxon>Bacteroidota</taxon>
        <taxon>Cytophagia</taxon>
        <taxon>Cytophagales</taxon>
        <taxon>Spirosomataceae</taxon>
        <taxon>Dyadobacter</taxon>
    </lineage>
</organism>